<dbReference type="EMBL" id="BGPR01002183">
    <property type="protein sequence ID" value="GBM69186.1"/>
    <property type="molecule type" value="Genomic_DNA"/>
</dbReference>
<protein>
    <submittedName>
        <fullName evidence="1">Uncharacterized protein</fullName>
    </submittedName>
</protein>
<dbReference type="AlphaFoldDB" id="A0A4Y2HW44"/>
<evidence type="ECO:0000313" key="1">
    <source>
        <dbReference type="EMBL" id="GBM69186.1"/>
    </source>
</evidence>
<comment type="caution">
    <text evidence="1">The sequence shown here is derived from an EMBL/GenBank/DDBJ whole genome shotgun (WGS) entry which is preliminary data.</text>
</comment>
<organism evidence="1 2">
    <name type="scientific">Araneus ventricosus</name>
    <name type="common">Orbweaver spider</name>
    <name type="synonym">Epeira ventricosa</name>
    <dbReference type="NCBI Taxonomy" id="182803"/>
    <lineage>
        <taxon>Eukaryota</taxon>
        <taxon>Metazoa</taxon>
        <taxon>Ecdysozoa</taxon>
        <taxon>Arthropoda</taxon>
        <taxon>Chelicerata</taxon>
        <taxon>Arachnida</taxon>
        <taxon>Araneae</taxon>
        <taxon>Araneomorphae</taxon>
        <taxon>Entelegynae</taxon>
        <taxon>Araneoidea</taxon>
        <taxon>Araneidae</taxon>
        <taxon>Araneus</taxon>
    </lineage>
</organism>
<name>A0A4Y2HW44_ARAVE</name>
<evidence type="ECO:0000313" key="2">
    <source>
        <dbReference type="Proteomes" id="UP000499080"/>
    </source>
</evidence>
<gene>
    <name evidence="1" type="ORF">AVEN_103112_1</name>
</gene>
<sequence>MRPTPWPRLALWEICPIHIHFPRKLEFTLSLCFVSESQSMGDLTSTFSYACTIRLVLCLAFQYDKENGPLLSERMGSKSDRDLHFWRQDPELNFIHLSNKLRVHMNTVR</sequence>
<reference evidence="1 2" key="1">
    <citation type="journal article" date="2019" name="Sci. Rep.">
        <title>Orb-weaving spider Araneus ventricosus genome elucidates the spidroin gene catalogue.</title>
        <authorList>
            <person name="Kono N."/>
            <person name="Nakamura H."/>
            <person name="Ohtoshi R."/>
            <person name="Moran D.A.P."/>
            <person name="Shinohara A."/>
            <person name="Yoshida Y."/>
            <person name="Fujiwara M."/>
            <person name="Mori M."/>
            <person name="Tomita M."/>
            <person name="Arakawa K."/>
        </authorList>
    </citation>
    <scope>NUCLEOTIDE SEQUENCE [LARGE SCALE GENOMIC DNA]</scope>
</reference>
<accession>A0A4Y2HW44</accession>
<proteinExistence type="predicted"/>
<dbReference type="Proteomes" id="UP000499080">
    <property type="component" value="Unassembled WGS sequence"/>
</dbReference>
<keyword evidence="2" id="KW-1185">Reference proteome</keyword>